<proteinExistence type="predicted"/>
<name>A0A4C1TB59_EUMVA</name>
<sequence>MVLVEDLAAHSYSVVQSLFWFWNERTNHKRVQISDHISKPAKSLECVSGHAQCGSTRTWKDKYGKHQTLVCRARVGTSGASKESYRGISEANVGAGAGGVRGRRAGSLSIPMPVSATRYRN</sequence>
<comment type="caution">
    <text evidence="1">The sequence shown here is derived from an EMBL/GenBank/DDBJ whole genome shotgun (WGS) entry which is preliminary data.</text>
</comment>
<dbReference type="AlphaFoldDB" id="A0A4C1TB59"/>
<evidence type="ECO:0000313" key="1">
    <source>
        <dbReference type="EMBL" id="GBP11365.1"/>
    </source>
</evidence>
<protein>
    <submittedName>
        <fullName evidence="1">Uncharacterized protein</fullName>
    </submittedName>
</protein>
<dbReference type="Proteomes" id="UP000299102">
    <property type="component" value="Unassembled WGS sequence"/>
</dbReference>
<evidence type="ECO:0000313" key="2">
    <source>
        <dbReference type="Proteomes" id="UP000299102"/>
    </source>
</evidence>
<accession>A0A4C1TB59</accession>
<reference evidence="1 2" key="1">
    <citation type="journal article" date="2019" name="Commun. Biol.">
        <title>The bagworm genome reveals a unique fibroin gene that provides high tensile strength.</title>
        <authorList>
            <person name="Kono N."/>
            <person name="Nakamura H."/>
            <person name="Ohtoshi R."/>
            <person name="Tomita M."/>
            <person name="Numata K."/>
            <person name="Arakawa K."/>
        </authorList>
    </citation>
    <scope>NUCLEOTIDE SEQUENCE [LARGE SCALE GENOMIC DNA]</scope>
</reference>
<gene>
    <name evidence="1" type="ORF">EVAR_92885_1</name>
</gene>
<keyword evidence="2" id="KW-1185">Reference proteome</keyword>
<dbReference type="EMBL" id="BGZK01000046">
    <property type="protein sequence ID" value="GBP11365.1"/>
    <property type="molecule type" value="Genomic_DNA"/>
</dbReference>
<organism evidence="1 2">
    <name type="scientific">Eumeta variegata</name>
    <name type="common">Bagworm moth</name>
    <name type="synonym">Eumeta japonica</name>
    <dbReference type="NCBI Taxonomy" id="151549"/>
    <lineage>
        <taxon>Eukaryota</taxon>
        <taxon>Metazoa</taxon>
        <taxon>Ecdysozoa</taxon>
        <taxon>Arthropoda</taxon>
        <taxon>Hexapoda</taxon>
        <taxon>Insecta</taxon>
        <taxon>Pterygota</taxon>
        <taxon>Neoptera</taxon>
        <taxon>Endopterygota</taxon>
        <taxon>Lepidoptera</taxon>
        <taxon>Glossata</taxon>
        <taxon>Ditrysia</taxon>
        <taxon>Tineoidea</taxon>
        <taxon>Psychidae</taxon>
        <taxon>Oiketicinae</taxon>
        <taxon>Eumeta</taxon>
    </lineage>
</organism>